<keyword evidence="15" id="KW-1185">Reference proteome</keyword>
<reference evidence="14" key="1">
    <citation type="journal article" date="2023" name="G3 (Bethesda)">
        <title>Whole genome assembly and annotation of the endangered Caribbean coral Acropora cervicornis.</title>
        <authorList>
            <person name="Selwyn J.D."/>
            <person name="Vollmer S.V."/>
        </authorList>
    </citation>
    <scope>NUCLEOTIDE SEQUENCE</scope>
    <source>
        <strain evidence="14">K2</strain>
    </source>
</reference>
<keyword evidence="2 8" id="KW-0732">Signal</keyword>
<dbReference type="FunFam" id="3.10.250.10:FF:000006">
    <property type="entry name" value="neurotrypsin isoform X2"/>
    <property type="match status" value="1"/>
</dbReference>
<dbReference type="PROSITE" id="PS50026">
    <property type="entry name" value="EGF_3"/>
    <property type="match status" value="2"/>
</dbReference>
<dbReference type="PANTHER" id="PTHR48071">
    <property type="entry name" value="SRCR DOMAIN-CONTAINING PROTEIN"/>
    <property type="match status" value="1"/>
</dbReference>
<dbReference type="SMART" id="SM00181">
    <property type="entry name" value="EGF"/>
    <property type="match status" value="2"/>
</dbReference>
<dbReference type="GO" id="GO:0005509">
    <property type="term" value="F:calcium ion binding"/>
    <property type="evidence" value="ECO:0007669"/>
    <property type="project" value="InterPro"/>
</dbReference>
<dbReference type="InterPro" id="IPR000742">
    <property type="entry name" value="EGF"/>
</dbReference>
<organism evidence="14 15">
    <name type="scientific">Acropora cervicornis</name>
    <name type="common">Staghorn coral</name>
    <dbReference type="NCBI Taxonomy" id="6130"/>
    <lineage>
        <taxon>Eukaryota</taxon>
        <taxon>Metazoa</taxon>
        <taxon>Cnidaria</taxon>
        <taxon>Anthozoa</taxon>
        <taxon>Hexacorallia</taxon>
        <taxon>Scleractinia</taxon>
        <taxon>Astrocoeniina</taxon>
        <taxon>Acroporidae</taxon>
        <taxon>Acropora</taxon>
    </lineage>
</organism>
<feature type="domain" description="CUB" evidence="9">
    <location>
        <begin position="947"/>
        <end position="1058"/>
    </location>
</feature>
<evidence type="ECO:0000256" key="2">
    <source>
        <dbReference type="ARBA" id="ARBA00022729"/>
    </source>
</evidence>
<dbReference type="CDD" id="cd00041">
    <property type="entry name" value="CUB"/>
    <property type="match status" value="1"/>
</dbReference>
<reference evidence="14" key="2">
    <citation type="journal article" date="2023" name="Science">
        <title>Genomic signatures of disease resistance in endangered staghorn corals.</title>
        <authorList>
            <person name="Vollmer S.V."/>
            <person name="Selwyn J.D."/>
            <person name="Despard B.A."/>
            <person name="Roesel C.L."/>
        </authorList>
    </citation>
    <scope>NUCLEOTIDE SEQUENCE</scope>
    <source>
        <strain evidence="14">K2</strain>
    </source>
</reference>
<dbReference type="SUPFAM" id="SSF100895">
    <property type="entry name" value="Kazal-type serine protease inhibitors"/>
    <property type="match status" value="1"/>
</dbReference>
<dbReference type="InterPro" id="IPR000859">
    <property type="entry name" value="CUB_dom"/>
</dbReference>
<dbReference type="SMART" id="SM00034">
    <property type="entry name" value="CLECT"/>
    <property type="match status" value="1"/>
</dbReference>
<feature type="disulfide bond" evidence="7">
    <location>
        <begin position="1193"/>
        <end position="1257"/>
    </location>
</feature>
<feature type="domain" description="C-type lectin" evidence="11">
    <location>
        <begin position="737"/>
        <end position="853"/>
    </location>
</feature>
<dbReference type="PROSITE" id="PS00010">
    <property type="entry name" value="ASX_HYDROXYL"/>
    <property type="match status" value="2"/>
</dbReference>
<dbReference type="PROSITE" id="PS51465">
    <property type="entry name" value="KAZAL_2"/>
    <property type="match status" value="1"/>
</dbReference>
<dbReference type="Pfam" id="PF00530">
    <property type="entry name" value="SRCR"/>
    <property type="match status" value="2"/>
</dbReference>
<dbReference type="PROSITE" id="PS50287">
    <property type="entry name" value="SRCR_2"/>
    <property type="match status" value="2"/>
</dbReference>
<dbReference type="PANTHER" id="PTHR48071:SF18">
    <property type="entry name" value="DELETED IN MALIGNANT BRAIN TUMORS 1 PROTEIN-RELATED"/>
    <property type="match status" value="1"/>
</dbReference>
<dbReference type="PRINTS" id="PR00258">
    <property type="entry name" value="SPERACTRCPTR"/>
</dbReference>
<keyword evidence="1 6" id="KW-0245">EGF-like domain</keyword>
<comment type="caution">
    <text evidence="7">Lacks conserved residue(s) required for the propagation of feature annotation.</text>
</comment>
<feature type="domain" description="SRCR" evidence="12">
    <location>
        <begin position="1169"/>
        <end position="1268"/>
    </location>
</feature>
<dbReference type="InterPro" id="IPR000152">
    <property type="entry name" value="EGF-type_Asp/Asn_hydroxyl_site"/>
</dbReference>
<dbReference type="InterPro" id="IPR035914">
    <property type="entry name" value="Sperma_CUB_dom_sf"/>
</dbReference>
<dbReference type="InterPro" id="IPR049883">
    <property type="entry name" value="NOTCH1_EGF-like"/>
</dbReference>
<feature type="signal peptide" evidence="8">
    <location>
        <begin position="1"/>
        <end position="24"/>
    </location>
</feature>
<dbReference type="PROSITE" id="PS00615">
    <property type="entry name" value="C_TYPE_LECTIN_1"/>
    <property type="match status" value="1"/>
</dbReference>
<dbReference type="PROSITE" id="PS01187">
    <property type="entry name" value="EGF_CA"/>
    <property type="match status" value="1"/>
</dbReference>
<dbReference type="InterPro" id="IPR037221">
    <property type="entry name" value="H-type_lectin_dom_sf"/>
</dbReference>
<keyword evidence="5" id="KW-0325">Glycoprotein</keyword>
<evidence type="ECO:0000256" key="1">
    <source>
        <dbReference type="ARBA" id="ARBA00022536"/>
    </source>
</evidence>
<accession>A0AAD9URM9</accession>
<evidence type="ECO:0000313" key="15">
    <source>
        <dbReference type="Proteomes" id="UP001249851"/>
    </source>
</evidence>
<dbReference type="SUPFAM" id="SSF56487">
    <property type="entry name" value="SRCR-like"/>
    <property type="match status" value="2"/>
</dbReference>
<dbReference type="InterPro" id="IPR001881">
    <property type="entry name" value="EGF-like_Ca-bd_dom"/>
</dbReference>
<dbReference type="FunFam" id="3.10.250.10:FF:000001">
    <property type="entry name" value="Lysyl oxidase 4 isoform X1"/>
    <property type="match status" value="1"/>
</dbReference>
<dbReference type="PROSITE" id="PS01186">
    <property type="entry name" value="EGF_2"/>
    <property type="match status" value="1"/>
</dbReference>
<dbReference type="FunFam" id="2.10.25.10:FF:000038">
    <property type="entry name" value="Fibrillin 2"/>
    <property type="match status" value="2"/>
</dbReference>
<dbReference type="InterPro" id="IPR018378">
    <property type="entry name" value="C-type_lectin_CS"/>
</dbReference>
<evidence type="ECO:0000256" key="3">
    <source>
        <dbReference type="ARBA" id="ARBA00022737"/>
    </source>
</evidence>
<evidence type="ECO:0000256" key="4">
    <source>
        <dbReference type="ARBA" id="ARBA00023157"/>
    </source>
</evidence>
<dbReference type="PROSITE" id="PS00420">
    <property type="entry name" value="SRCR_1"/>
    <property type="match status" value="2"/>
</dbReference>
<dbReference type="EMBL" id="JARQWQ010000185">
    <property type="protein sequence ID" value="KAK2547411.1"/>
    <property type="molecule type" value="Genomic_DNA"/>
</dbReference>
<dbReference type="InterPro" id="IPR016186">
    <property type="entry name" value="C-type_lectin-like/link_sf"/>
</dbReference>
<dbReference type="Gene3D" id="2.10.25.10">
    <property type="entry name" value="Laminin"/>
    <property type="match status" value="2"/>
</dbReference>
<proteinExistence type="predicted"/>
<dbReference type="Pfam" id="PF00059">
    <property type="entry name" value="Lectin_C"/>
    <property type="match status" value="1"/>
</dbReference>
<name>A0AAD9URM9_ACRCE</name>
<dbReference type="InterPro" id="IPR009030">
    <property type="entry name" value="Growth_fac_rcpt_cys_sf"/>
</dbReference>
<dbReference type="GO" id="GO:0016020">
    <property type="term" value="C:membrane"/>
    <property type="evidence" value="ECO:0007669"/>
    <property type="project" value="InterPro"/>
</dbReference>
<dbReference type="InterPro" id="IPR018097">
    <property type="entry name" value="EGF_Ca-bd_CS"/>
</dbReference>
<evidence type="ECO:0000256" key="8">
    <source>
        <dbReference type="SAM" id="SignalP"/>
    </source>
</evidence>
<dbReference type="PROSITE" id="PS50041">
    <property type="entry name" value="C_TYPE_LECTIN_2"/>
    <property type="match status" value="1"/>
</dbReference>
<dbReference type="InterPro" id="IPR001304">
    <property type="entry name" value="C-type_lectin-like"/>
</dbReference>
<feature type="chain" id="PRO_5041958710" evidence="8">
    <location>
        <begin position="25"/>
        <end position="1270"/>
    </location>
</feature>
<dbReference type="PROSITE" id="PS01180">
    <property type="entry name" value="CUB"/>
    <property type="match status" value="1"/>
</dbReference>
<dbReference type="Gene3D" id="3.30.60.30">
    <property type="match status" value="1"/>
</dbReference>
<keyword evidence="3" id="KW-0677">Repeat</keyword>
<evidence type="ECO:0000313" key="14">
    <source>
        <dbReference type="EMBL" id="KAK2547411.1"/>
    </source>
</evidence>
<keyword evidence="4 7" id="KW-1015">Disulfide bond</keyword>
<dbReference type="Proteomes" id="UP001249851">
    <property type="component" value="Unassembled WGS sequence"/>
</dbReference>
<dbReference type="SUPFAM" id="SSF56436">
    <property type="entry name" value="C-type lectin-like"/>
    <property type="match status" value="1"/>
</dbReference>
<evidence type="ECO:0000256" key="6">
    <source>
        <dbReference type="PROSITE-ProRule" id="PRU00076"/>
    </source>
</evidence>
<comment type="caution">
    <text evidence="14">The sequence shown here is derived from an EMBL/GenBank/DDBJ whole genome shotgun (WGS) entry which is preliminary data.</text>
</comment>
<dbReference type="Gene3D" id="3.10.250.10">
    <property type="entry name" value="SRCR-like domain"/>
    <property type="match status" value="2"/>
</dbReference>
<dbReference type="SMART" id="SM00042">
    <property type="entry name" value="CUB"/>
    <property type="match status" value="1"/>
</dbReference>
<evidence type="ECO:0000256" key="7">
    <source>
        <dbReference type="PROSITE-ProRule" id="PRU00196"/>
    </source>
</evidence>
<dbReference type="Pfam" id="PF07645">
    <property type="entry name" value="EGF_CA"/>
    <property type="match status" value="2"/>
</dbReference>
<dbReference type="Pfam" id="PF00431">
    <property type="entry name" value="CUB"/>
    <property type="match status" value="1"/>
</dbReference>
<dbReference type="InterPro" id="IPR036058">
    <property type="entry name" value="Kazal_dom_sf"/>
</dbReference>
<feature type="domain" description="Kazal-like" evidence="13">
    <location>
        <begin position="393"/>
        <end position="440"/>
    </location>
</feature>
<dbReference type="Gene3D" id="3.10.100.10">
    <property type="entry name" value="Mannose-Binding Protein A, subunit A"/>
    <property type="match status" value="1"/>
</dbReference>
<gene>
    <name evidence="14" type="ORF">P5673_032579</name>
</gene>
<feature type="domain" description="EGF-like" evidence="10">
    <location>
        <begin position="896"/>
        <end position="937"/>
    </location>
</feature>
<dbReference type="Gene3D" id="2.60.120.290">
    <property type="entry name" value="Spermadhesin, CUB domain"/>
    <property type="match status" value="1"/>
</dbReference>
<dbReference type="InterPro" id="IPR002350">
    <property type="entry name" value="Kazal_dom"/>
</dbReference>
<feature type="disulfide bond" evidence="7">
    <location>
        <begin position="1237"/>
        <end position="1247"/>
    </location>
</feature>
<evidence type="ECO:0000256" key="5">
    <source>
        <dbReference type="ARBA" id="ARBA00023180"/>
    </source>
</evidence>
<evidence type="ECO:0000259" key="9">
    <source>
        <dbReference type="PROSITE" id="PS01180"/>
    </source>
</evidence>
<feature type="disulfide bond" evidence="7">
    <location>
        <begin position="1206"/>
        <end position="1267"/>
    </location>
</feature>
<feature type="domain" description="SRCR" evidence="12">
    <location>
        <begin position="1063"/>
        <end position="1163"/>
    </location>
</feature>
<feature type="disulfide bond" evidence="7">
    <location>
        <begin position="1132"/>
        <end position="1142"/>
    </location>
</feature>
<feature type="domain" description="EGF-like" evidence="10">
    <location>
        <begin position="855"/>
        <end position="895"/>
    </location>
</feature>
<dbReference type="SMART" id="SM00280">
    <property type="entry name" value="KAZAL"/>
    <property type="match status" value="1"/>
</dbReference>
<evidence type="ECO:0000259" key="10">
    <source>
        <dbReference type="PROSITE" id="PS50026"/>
    </source>
</evidence>
<dbReference type="InterPro" id="IPR001190">
    <property type="entry name" value="SRCR"/>
</dbReference>
<dbReference type="InterPro" id="IPR016187">
    <property type="entry name" value="CTDL_fold"/>
</dbReference>
<protein>
    <submittedName>
        <fullName evidence="14">Deleted in malignant brain tumors 1 protein</fullName>
    </submittedName>
</protein>
<dbReference type="InterPro" id="IPR036772">
    <property type="entry name" value="SRCR-like_dom_sf"/>
</dbReference>
<dbReference type="SUPFAM" id="SSF49854">
    <property type="entry name" value="Spermadhesin, CUB domain"/>
    <property type="match status" value="1"/>
</dbReference>
<dbReference type="SMART" id="SM00202">
    <property type="entry name" value="SR"/>
    <property type="match status" value="2"/>
</dbReference>
<evidence type="ECO:0000259" key="12">
    <source>
        <dbReference type="PROSITE" id="PS50287"/>
    </source>
</evidence>
<dbReference type="AlphaFoldDB" id="A0AAD9URM9"/>
<dbReference type="CDD" id="cd00104">
    <property type="entry name" value="KAZAL_FS"/>
    <property type="match status" value="1"/>
</dbReference>
<evidence type="ECO:0000259" key="11">
    <source>
        <dbReference type="PROSITE" id="PS50041"/>
    </source>
</evidence>
<dbReference type="SUPFAM" id="SSF57184">
    <property type="entry name" value="Growth factor receptor domain"/>
    <property type="match status" value="1"/>
</dbReference>
<evidence type="ECO:0000259" key="13">
    <source>
        <dbReference type="PROSITE" id="PS51465"/>
    </source>
</evidence>
<sequence length="1270" mass="141578">MGFARAIVFLWFMSCLLFVRSVKGVEQGKFVMQMAAGQTYKCQYTSFSRRFPNSLTPVRVFASVNHGNNSSQVHDTVLIWVEDISTSRFKTCVVTAGQGTGANCTIDWFAFQGAQSGVQHGQARYGLFTTGTKCSRVVFSQTFPTVPYIQTTVQHGVLDQVKDAMNVWIESVSTREFEVCLRESRTFDGPHSNLYVNWMAYESSSPSSWKAEILSKVSFFDHEIPTAQNSYSLCKIVNFTEPFYVPPKVLVTAVRALSNKSNRISAEIGPLSCWVEEISRTYFRTCLKDHAGIDGQRENLEVHFAVIGGKEFHGDDLMKARNLSGYCDHGGKNLPSSDQRPKEMLFAGWEVCARGLGYCRRSQARADLDPCNNASCLFYSKPVAYSSQQCDCVCETSCPSYREEMCASNGRTFRNFCLLKKEICETRANYTHYHPGSCVGFPLQKGRHQFNNHPSWAEDQCETIRFEPFIFYPHQSIFVQLTVNHVNYSDPAYVHEATTPWVENVNNTQFTACVTRAGRNDYPSDSFATVDWIAYQGAPPGGIAGEKKFSRWWTGTSCETVTLPSGKFSSSPTVFATAEHYRSGMKHDAASVWIENLSASSFKICIRELQNFAGVHDDIAVNWLAFETLHRPLFAEHHNVSFANGVLPPKSSNFAFCEDVNFIHTYNKNPLVLVTAKHSSGGGNALPECNGIVSWIEYISTTRFRICVKELFVQRFDPVTVSYAVLADICPDNWRYFQGYCYRKVSSCNSWSNSQSQCAILGANLPSVHSQEENVFVQSLHGGESGWLGLSDINTEGTFVWSDGSRLSFNFWATRQPNNFHNEDCVHTLGSLKNHEYKWNDVNCSSCHTYSCKKDFNECQSYAYNCPRNTTCINSVGSYTCRCPSGTRYDGSNCIDLDECQIGSFTCHARASCVNVPGSYSCRCRPGYVGNGKTVCEVTRVRAQTTCSNNLLVQNVKNQSGLIQSSMGTSYSSNVNCGWTITSNAKLELVFVGPFQTESNADFVYVYDGSSSSARLIGRFSGSSRPAAIVSSSNQLHVRFTSDGSSQYYGFKAVYRVLNQGSVRLMGGSLYYGRVEIFYNDQWGTVCDDAWDLNDAYVVCRQLGFPRLASSAYTGATYGQGTGPIWMDDVACSGSESHLYDCRHRGWGTHNCNHAEDSSVVCRYGSSTLRLAGGSYYYGRVEVYYGGRWGTVCDDYWDINDAHVVCRQLGFSSATYQYHSAQYGQGSGRIWLDDVRCHGGEASLSSCPHLGWGNHNCIHSEDASVVCATS</sequence>
<dbReference type="CDD" id="cd00054">
    <property type="entry name" value="EGF_CA"/>
    <property type="match status" value="2"/>
</dbReference>
<dbReference type="SMART" id="SM00179">
    <property type="entry name" value="EGF_CA"/>
    <property type="match status" value="2"/>
</dbReference>
<dbReference type="Gene3D" id="2.60.40.2080">
    <property type="match status" value="3"/>
</dbReference>